<protein>
    <submittedName>
        <fullName evidence="3">Uncharacterized protein</fullName>
    </submittedName>
</protein>
<evidence type="ECO:0000313" key="3">
    <source>
        <dbReference type="EMBL" id="PHO17859.1"/>
    </source>
</evidence>
<dbReference type="AlphaFoldDB" id="A0A2G1DH71"/>
<name>A0A2G1DH71_9BACT</name>
<evidence type="ECO:0000256" key="1">
    <source>
        <dbReference type="SAM" id="Phobius"/>
    </source>
</evidence>
<reference evidence="3 4" key="1">
    <citation type="submission" date="2017-09" db="EMBL/GenBank/DDBJ databases">
        <title>Arcobacter canalis sp. nov., a new species isolated from a water canal contaminated with urban sewage.</title>
        <authorList>
            <person name="Perez-Cataluna A."/>
            <person name="Salas-Masso N."/>
            <person name="Figueras M.J."/>
        </authorList>
    </citation>
    <scope>NUCLEOTIDE SEQUENCE [LARGE SCALE GENOMIC DNA]</scope>
    <source>
        <strain evidence="3 4">F98-3</strain>
    </source>
</reference>
<evidence type="ECO:0000313" key="2">
    <source>
        <dbReference type="EMBL" id="AXX91066.1"/>
    </source>
</evidence>
<keyword evidence="4" id="KW-1185">Reference proteome</keyword>
<dbReference type="Proteomes" id="UP000262712">
    <property type="component" value="Chromosome"/>
</dbReference>
<proteinExistence type="predicted"/>
<sequence length="130" mass="14816">MIEIASKIVICLALAAFIGFLIGFIIGKATRRQEYATVTENPTKKVGNIYNKPLIFSCPRPAGKDNLKQIEGVDSFIEAQLNHLGIFHFDQISNWTDKNCEWIENYLDINDRIREENWVEQAKALSKTTV</sequence>
<dbReference type="RefSeq" id="WP_099342572.1">
    <property type="nucleotide sequence ID" value="NZ_CP032098.1"/>
</dbReference>
<evidence type="ECO:0000313" key="4">
    <source>
        <dbReference type="Proteomes" id="UP000221222"/>
    </source>
</evidence>
<organism evidence="3 4">
    <name type="scientific">Malaciobacter molluscorum LMG 25693</name>
    <dbReference type="NCBI Taxonomy" id="870501"/>
    <lineage>
        <taxon>Bacteria</taxon>
        <taxon>Pseudomonadati</taxon>
        <taxon>Campylobacterota</taxon>
        <taxon>Epsilonproteobacteria</taxon>
        <taxon>Campylobacterales</taxon>
        <taxon>Arcobacteraceae</taxon>
        <taxon>Malaciobacter</taxon>
    </lineage>
</organism>
<dbReference type="KEGG" id="amol:AMOL_0025"/>
<accession>A0A2G1DH71</accession>
<feature type="transmembrane region" description="Helical" evidence="1">
    <location>
        <begin position="6"/>
        <end position="26"/>
    </location>
</feature>
<dbReference type="EMBL" id="NXFY01000011">
    <property type="protein sequence ID" value="PHO17859.1"/>
    <property type="molecule type" value="Genomic_DNA"/>
</dbReference>
<keyword evidence="1" id="KW-1133">Transmembrane helix</keyword>
<keyword evidence="1" id="KW-0472">Membrane</keyword>
<gene>
    <name evidence="2" type="ORF">AMOL_0025</name>
    <name evidence="3" type="ORF">CPU12_07950</name>
</gene>
<dbReference type="Proteomes" id="UP000221222">
    <property type="component" value="Unassembled WGS sequence"/>
</dbReference>
<evidence type="ECO:0000313" key="5">
    <source>
        <dbReference type="Proteomes" id="UP000262712"/>
    </source>
</evidence>
<keyword evidence="1" id="KW-0812">Transmembrane</keyword>
<reference evidence="2 5" key="2">
    <citation type="submission" date="2018-08" db="EMBL/GenBank/DDBJ databases">
        <title>Complete genome of the Arcobacter molluscorum type strain LMG 25693.</title>
        <authorList>
            <person name="Miller W.G."/>
            <person name="Yee E."/>
            <person name="Bono J.L."/>
        </authorList>
    </citation>
    <scope>NUCLEOTIDE SEQUENCE [LARGE SCALE GENOMIC DNA]</scope>
    <source>
        <strain evidence="2 5">CECT 7696</strain>
    </source>
</reference>
<dbReference type="EMBL" id="CP032098">
    <property type="protein sequence ID" value="AXX91066.1"/>
    <property type="molecule type" value="Genomic_DNA"/>
</dbReference>